<name>A0A9I9EAI7_CUCME</name>
<dbReference type="AlphaFoldDB" id="A0A9I9EAI7"/>
<protein>
    <submittedName>
        <fullName evidence="1">Uncharacterized protein</fullName>
    </submittedName>
</protein>
<dbReference type="EnsemblPlants" id="MELO3C031059.2.1">
    <property type="protein sequence ID" value="MELO3C031059.2.1"/>
    <property type="gene ID" value="MELO3C031059.2"/>
</dbReference>
<sequence length="40" mass="4437">MGIWLINGIHIPRGKRSGNVESKQEESIVSSSLCEVGRRL</sequence>
<evidence type="ECO:0000313" key="1">
    <source>
        <dbReference type="EnsemblPlants" id="MELO3C031059.2.1"/>
    </source>
</evidence>
<proteinExistence type="predicted"/>
<dbReference type="Gramene" id="MELO3C031059.2.1">
    <property type="protein sequence ID" value="MELO3C031059.2.1"/>
    <property type="gene ID" value="MELO3C031059.2"/>
</dbReference>
<organism evidence="1">
    <name type="scientific">Cucumis melo</name>
    <name type="common">Muskmelon</name>
    <dbReference type="NCBI Taxonomy" id="3656"/>
    <lineage>
        <taxon>Eukaryota</taxon>
        <taxon>Viridiplantae</taxon>
        <taxon>Streptophyta</taxon>
        <taxon>Embryophyta</taxon>
        <taxon>Tracheophyta</taxon>
        <taxon>Spermatophyta</taxon>
        <taxon>Magnoliopsida</taxon>
        <taxon>eudicotyledons</taxon>
        <taxon>Gunneridae</taxon>
        <taxon>Pentapetalae</taxon>
        <taxon>rosids</taxon>
        <taxon>fabids</taxon>
        <taxon>Cucurbitales</taxon>
        <taxon>Cucurbitaceae</taxon>
        <taxon>Benincaseae</taxon>
        <taxon>Cucumis</taxon>
    </lineage>
</organism>
<reference evidence="1" key="1">
    <citation type="submission" date="2023-03" db="UniProtKB">
        <authorList>
            <consortium name="EnsemblPlants"/>
        </authorList>
    </citation>
    <scope>IDENTIFICATION</scope>
</reference>
<accession>A0A9I9EAI7</accession>